<organism evidence="1 2">
    <name type="scientific">Aspergillus homomorphus (strain CBS 101889)</name>
    <dbReference type="NCBI Taxonomy" id="1450537"/>
    <lineage>
        <taxon>Eukaryota</taxon>
        <taxon>Fungi</taxon>
        <taxon>Dikarya</taxon>
        <taxon>Ascomycota</taxon>
        <taxon>Pezizomycotina</taxon>
        <taxon>Eurotiomycetes</taxon>
        <taxon>Eurotiomycetidae</taxon>
        <taxon>Eurotiales</taxon>
        <taxon>Aspergillaceae</taxon>
        <taxon>Aspergillus</taxon>
        <taxon>Aspergillus subgen. Circumdati</taxon>
    </lineage>
</organism>
<evidence type="ECO:0000313" key="1">
    <source>
        <dbReference type="EMBL" id="RAL08658.1"/>
    </source>
</evidence>
<sequence>MSKGFVPPKTYTQRLSSYCGCEPQDCCLSQDSHPRYCWYLLRNRHARFAAQLAGECVRLCQQPRWVTRSCLQAGSALCPLQILLGGSANHPHIGRYSDLLATVLLSLSAIYCCYGQFHPPGNERFLSYAHHEPTTNTSISAQLFGIESYEPWMEPQPMMEFVIVVE</sequence>
<dbReference type="RefSeq" id="XP_025547812.1">
    <property type="nucleotide sequence ID" value="XM_025690512.1"/>
</dbReference>
<proteinExistence type="predicted"/>
<dbReference type="Proteomes" id="UP000248961">
    <property type="component" value="Unassembled WGS sequence"/>
</dbReference>
<name>A0A395HP82_ASPHC</name>
<dbReference type="AlphaFoldDB" id="A0A395HP82"/>
<evidence type="ECO:0000313" key="2">
    <source>
        <dbReference type="Proteomes" id="UP000248961"/>
    </source>
</evidence>
<accession>A0A395HP82</accession>
<keyword evidence="2" id="KW-1185">Reference proteome</keyword>
<reference evidence="1 2" key="1">
    <citation type="submission" date="2018-02" db="EMBL/GenBank/DDBJ databases">
        <title>The genomes of Aspergillus section Nigri reveals drivers in fungal speciation.</title>
        <authorList>
            <consortium name="DOE Joint Genome Institute"/>
            <person name="Vesth T.C."/>
            <person name="Nybo J."/>
            <person name="Theobald S."/>
            <person name="Brandl J."/>
            <person name="Frisvad J.C."/>
            <person name="Nielsen K.F."/>
            <person name="Lyhne E.K."/>
            <person name="Kogle M.E."/>
            <person name="Kuo A."/>
            <person name="Riley R."/>
            <person name="Clum A."/>
            <person name="Nolan M."/>
            <person name="Lipzen A."/>
            <person name="Salamov A."/>
            <person name="Henrissat B."/>
            <person name="Wiebenga A."/>
            <person name="De vries R.P."/>
            <person name="Grigoriev I.V."/>
            <person name="Mortensen U.H."/>
            <person name="Andersen M.R."/>
            <person name="Baker S.E."/>
        </authorList>
    </citation>
    <scope>NUCLEOTIDE SEQUENCE [LARGE SCALE GENOMIC DNA]</scope>
    <source>
        <strain evidence="1 2">CBS 101889</strain>
    </source>
</reference>
<dbReference type="EMBL" id="KZ824311">
    <property type="protein sequence ID" value="RAL08658.1"/>
    <property type="molecule type" value="Genomic_DNA"/>
</dbReference>
<gene>
    <name evidence="1" type="ORF">BO97DRAFT_196823</name>
</gene>
<protein>
    <submittedName>
        <fullName evidence="1">Uncharacterized protein</fullName>
    </submittedName>
</protein>
<dbReference type="GeneID" id="37194801"/>
<dbReference type="VEuPathDB" id="FungiDB:BO97DRAFT_196823"/>